<protein>
    <submittedName>
        <fullName evidence="1">Uncharacterized protein</fullName>
    </submittedName>
</protein>
<dbReference type="AlphaFoldDB" id="A0A5S3UTJ8"/>
<organism evidence="1 2">
    <name type="scientific">Pseudoalteromonas rubra</name>
    <dbReference type="NCBI Taxonomy" id="43658"/>
    <lineage>
        <taxon>Bacteria</taxon>
        <taxon>Pseudomonadati</taxon>
        <taxon>Pseudomonadota</taxon>
        <taxon>Gammaproteobacteria</taxon>
        <taxon>Alteromonadales</taxon>
        <taxon>Pseudoalteromonadaceae</taxon>
        <taxon>Pseudoalteromonas</taxon>
    </lineage>
</organism>
<name>A0A5S3UTJ8_9GAMM</name>
<evidence type="ECO:0000313" key="2">
    <source>
        <dbReference type="Proteomes" id="UP000305729"/>
    </source>
</evidence>
<sequence length="107" mass="13179">MKHNLTLQEVHVELEESERRINMSELGRTWESIKIEPSLWKQNQYDIPVRFWVIAIAGKHCLYFNFIEVGWGWGKFELMGEIIEYQWEQEEIYEAFLWRYHELRIES</sequence>
<evidence type="ECO:0000313" key="1">
    <source>
        <dbReference type="EMBL" id="QPB82387.1"/>
    </source>
</evidence>
<proteinExistence type="predicted"/>
<dbReference type="Proteomes" id="UP000305729">
    <property type="component" value="Chromosome 1"/>
</dbReference>
<accession>A0A5S3UTJ8</accession>
<dbReference type="EMBL" id="CP045429">
    <property type="protein sequence ID" value="QPB82387.1"/>
    <property type="molecule type" value="Genomic_DNA"/>
</dbReference>
<reference evidence="1 2" key="1">
    <citation type="submission" date="2019-10" db="EMBL/GenBank/DDBJ databases">
        <title>Pseudoalteromonas rubra S4059.</title>
        <authorList>
            <person name="Paulsen S."/>
            <person name="Wang X."/>
        </authorList>
    </citation>
    <scope>NUCLEOTIDE SEQUENCE [LARGE SCALE GENOMIC DNA]</scope>
    <source>
        <strain evidence="1 2">S4059</strain>
    </source>
</reference>
<dbReference type="RefSeq" id="WP_138538916.1">
    <property type="nucleotide sequence ID" value="NZ_CP045429.1"/>
</dbReference>
<gene>
    <name evidence="1" type="ORF">CWC22_005055</name>
</gene>